<accession>A0AC35TL42</accession>
<evidence type="ECO:0000313" key="1">
    <source>
        <dbReference type="Proteomes" id="UP000095286"/>
    </source>
</evidence>
<evidence type="ECO:0000313" key="2">
    <source>
        <dbReference type="WBParaSite" id="RSKR_0000176500.1"/>
    </source>
</evidence>
<name>A0AC35TL42_9BILA</name>
<sequence>MDVPALTFTCKSGLPGCANISMKMKGSSTISFTHHEKFEAVIALIFSFSIADAITILYRHHPGVPPASDAKDMILFWQANFVYRGSLYLDVSEKKDFESFASMNFKNEMEFKFINRGAAILYYDFINQKGYEAAQAEYERVFTGWTYPLPESLRIMRDQMFRHGIIFPKDEILKDFGNLDIVPTPYWDTSLSHFNCHPEYAKKIYRYGCGFNSFIEMLKCKTFEIQAEDLYKPKPDLKHLALFNIKEPHGSKKFKRNKQEVNAVSKHLRKVKDQSRFDGPNNFSKRLTISSPHFNSNTRSVASNSTAALQNNESCQQSKPLTQESSAALLIQDNHSINLLQAKQNNCSNQTGSSNKMSLLRDPEQVTWPADRNQNDFSEKSNCKTPPNTVSPIIFVTDMKANSQQRNVRVNSGSESSNEPPKYIKLPMFILPHQLSPNSLQYYNDDLPKEQSVFEYFPPAVENNTQSLDSDVSETTWARSTNRDDLTNLGLQKKNTLFPLPPGLCNRSPTSEKGYSNIICDLRTLSKGVFKESDHNDEAGPSGSNKRVFPENDDNKAGPSGIKKHRSR</sequence>
<dbReference type="WBParaSite" id="RSKR_0000176500.1">
    <property type="protein sequence ID" value="RSKR_0000176500.1"/>
    <property type="gene ID" value="RSKR_0000176500"/>
</dbReference>
<organism evidence="1 2">
    <name type="scientific">Rhabditophanes sp. KR3021</name>
    <dbReference type="NCBI Taxonomy" id="114890"/>
    <lineage>
        <taxon>Eukaryota</taxon>
        <taxon>Metazoa</taxon>
        <taxon>Ecdysozoa</taxon>
        <taxon>Nematoda</taxon>
        <taxon>Chromadorea</taxon>
        <taxon>Rhabditida</taxon>
        <taxon>Tylenchina</taxon>
        <taxon>Panagrolaimomorpha</taxon>
        <taxon>Strongyloidoidea</taxon>
        <taxon>Alloionematidae</taxon>
        <taxon>Rhabditophanes</taxon>
    </lineage>
</organism>
<reference evidence="2" key="1">
    <citation type="submission" date="2016-11" db="UniProtKB">
        <authorList>
            <consortium name="WormBaseParasite"/>
        </authorList>
    </citation>
    <scope>IDENTIFICATION</scope>
    <source>
        <strain evidence="2">KR3021</strain>
    </source>
</reference>
<dbReference type="Proteomes" id="UP000095286">
    <property type="component" value="Unplaced"/>
</dbReference>
<proteinExistence type="predicted"/>
<protein>
    <submittedName>
        <fullName evidence="2">RGS domain-containing protein</fullName>
    </submittedName>
</protein>